<proteinExistence type="predicted"/>
<dbReference type="Pfam" id="PF07963">
    <property type="entry name" value="N_methyl"/>
    <property type="match status" value="1"/>
</dbReference>
<dbReference type="PROSITE" id="PS00409">
    <property type="entry name" value="PROKAR_NTER_METHYL"/>
    <property type="match status" value="1"/>
</dbReference>
<name>A0A6G7VE75_9GAMM</name>
<evidence type="ECO:0000313" key="2">
    <source>
        <dbReference type="EMBL" id="QIK38321.1"/>
    </source>
</evidence>
<keyword evidence="3" id="KW-1185">Reference proteome</keyword>
<keyword evidence="1" id="KW-1133">Transmembrane helix</keyword>
<dbReference type="AlphaFoldDB" id="A0A6G7VE75"/>
<evidence type="ECO:0000313" key="3">
    <source>
        <dbReference type="Proteomes" id="UP000502699"/>
    </source>
</evidence>
<protein>
    <submittedName>
        <fullName evidence="2">Prepilin-type N-terminal cleavage/methylation domain-containing protein</fullName>
    </submittedName>
</protein>
<dbReference type="EMBL" id="CP048029">
    <property type="protein sequence ID" value="QIK38321.1"/>
    <property type="molecule type" value="Genomic_DNA"/>
</dbReference>
<dbReference type="NCBIfam" id="TIGR02532">
    <property type="entry name" value="IV_pilin_GFxxxE"/>
    <property type="match status" value="1"/>
</dbReference>
<dbReference type="InterPro" id="IPR045584">
    <property type="entry name" value="Pilin-like"/>
</dbReference>
<dbReference type="SUPFAM" id="SSF54523">
    <property type="entry name" value="Pili subunits"/>
    <property type="match status" value="2"/>
</dbReference>
<dbReference type="KEGG" id="cjap:GWK36_10415"/>
<sequence>MAEDRVKDPCWCGGAIRQKGGQGRPIPHERGLTLIELIIALAIIGLIALLLFSGLRLGGRSWEAVDTASERFSALRLADGFVRRTLAQLRPASAPYDGQQVQVFAGEAGRIEWASPLSDQVGLPGLYILRLQQEGDNLVLTRWLLHPELLAAGEDVPAWVPLTEQDEAELAGLPVEIDRAGGAFGRTLLLSNVNRFNLAYYGWADGDSEPGWHETWVGQTHLPELLQIRLETNEQSWPEIILRLPDQS</sequence>
<dbReference type="Proteomes" id="UP000502699">
    <property type="component" value="Chromosome"/>
</dbReference>
<organism evidence="2 3">
    <name type="scientific">Caldichromatium japonicum</name>
    <dbReference type="NCBI Taxonomy" id="2699430"/>
    <lineage>
        <taxon>Bacteria</taxon>
        <taxon>Pseudomonadati</taxon>
        <taxon>Pseudomonadota</taxon>
        <taxon>Gammaproteobacteria</taxon>
        <taxon>Chromatiales</taxon>
        <taxon>Chromatiaceae</taxon>
        <taxon>Caldichromatium</taxon>
    </lineage>
</organism>
<reference evidence="3" key="1">
    <citation type="submission" date="2020-01" db="EMBL/GenBank/DDBJ databases">
        <title>Caldichromatium gen. nov., sp. nov., a thermophilic purple sulfur bacterium member of the family Chromatiaceae isolated from Nakabusa hot spring, Japan.</title>
        <authorList>
            <person name="Saini M.K."/>
            <person name="Hanada S."/>
            <person name="Tank M."/>
        </authorList>
    </citation>
    <scope>NUCLEOTIDE SEQUENCE [LARGE SCALE GENOMIC DNA]</scope>
    <source>
        <strain evidence="3">No.7</strain>
    </source>
</reference>
<dbReference type="InterPro" id="IPR012902">
    <property type="entry name" value="N_methyl_site"/>
</dbReference>
<gene>
    <name evidence="2" type="ORF">GWK36_10415</name>
</gene>
<accession>A0A6G7VE75</accession>
<keyword evidence="1" id="KW-0472">Membrane</keyword>
<keyword evidence="1" id="KW-0812">Transmembrane</keyword>
<evidence type="ECO:0000256" key="1">
    <source>
        <dbReference type="SAM" id="Phobius"/>
    </source>
</evidence>
<feature type="transmembrane region" description="Helical" evidence="1">
    <location>
        <begin position="32"/>
        <end position="52"/>
    </location>
</feature>